<dbReference type="AlphaFoldDB" id="A0A194XJ70"/>
<dbReference type="EMBL" id="KQ947409">
    <property type="protein sequence ID" value="KUJ20295.1"/>
    <property type="molecule type" value="Genomic_DNA"/>
</dbReference>
<evidence type="ECO:0000313" key="2">
    <source>
        <dbReference type="Proteomes" id="UP000070700"/>
    </source>
</evidence>
<gene>
    <name evidence="1" type="ORF">LY89DRAFT_567710</name>
</gene>
<accession>A0A194XJ70</accession>
<evidence type="ECO:0000313" key="1">
    <source>
        <dbReference type="EMBL" id="KUJ20295.1"/>
    </source>
</evidence>
<feature type="non-terminal residue" evidence="1">
    <location>
        <position position="1"/>
    </location>
</feature>
<dbReference type="InParanoid" id="A0A194XJ70"/>
<feature type="non-terminal residue" evidence="1">
    <location>
        <position position="150"/>
    </location>
</feature>
<keyword evidence="2" id="KW-1185">Reference proteome</keyword>
<dbReference type="Proteomes" id="UP000070700">
    <property type="component" value="Unassembled WGS sequence"/>
</dbReference>
<name>A0A194XJ70_MOLSC</name>
<proteinExistence type="predicted"/>
<reference evidence="1 2" key="1">
    <citation type="submission" date="2015-10" db="EMBL/GenBank/DDBJ databases">
        <title>Full genome of DAOMC 229536 Phialocephala scopiformis, a fungal endophyte of spruce producing the potent anti-insectan compound rugulosin.</title>
        <authorList>
            <consortium name="DOE Joint Genome Institute"/>
            <person name="Walker A.K."/>
            <person name="Frasz S.L."/>
            <person name="Seifert K.A."/>
            <person name="Miller J.D."/>
            <person name="Mondo S.J."/>
            <person name="Labutti K."/>
            <person name="Lipzen A."/>
            <person name="Dockter R."/>
            <person name="Kennedy M."/>
            <person name="Grigoriev I.V."/>
            <person name="Spatafora J.W."/>
        </authorList>
    </citation>
    <scope>NUCLEOTIDE SEQUENCE [LARGE SCALE GENOMIC DNA]</scope>
    <source>
        <strain evidence="1 2">CBS 120377</strain>
    </source>
</reference>
<dbReference type="GeneID" id="28818283"/>
<dbReference type="OrthoDB" id="2117996at2759"/>
<protein>
    <submittedName>
        <fullName evidence="1">Uncharacterized protein</fullName>
    </submittedName>
</protein>
<dbReference type="KEGG" id="psco:LY89DRAFT_567710"/>
<dbReference type="RefSeq" id="XP_018074650.1">
    <property type="nucleotide sequence ID" value="XM_018208557.1"/>
</dbReference>
<organism evidence="1 2">
    <name type="scientific">Mollisia scopiformis</name>
    <name type="common">Conifer needle endophyte fungus</name>
    <name type="synonym">Phialocephala scopiformis</name>
    <dbReference type="NCBI Taxonomy" id="149040"/>
    <lineage>
        <taxon>Eukaryota</taxon>
        <taxon>Fungi</taxon>
        <taxon>Dikarya</taxon>
        <taxon>Ascomycota</taxon>
        <taxon>Pezizomycotina</taxon>
        <taxon>Leotiomycetes</taxon>
        <taxon>Helotiales</taxon>
        <taxon>Mollisiaceae</taxon>
        <taxon>Mollisia</taxon>
    </lineage>
</organism>
<sequence length="150" mass="15865">GPSDVQVMNAVMSWMNDTGKVSKFLNTATSFSGDEFTRQATIALNSEKDELNHKMILDAAVGQMDMVQAANDTLATQGTFQAVVDALQSMVDNGPDTAQMQVDAINQNRCVNVLPNIDAYFAAAGQPDMQSVRPSGCLEVQNAAASSSSG</sequence>